<name>A0A1X7SE07_AMPQE</name>
<dbReference type="EnsemblMetazoa" id="Aqu2.1.00284_001">
    <property type="protein sequence ID" value="Aqu2.1.00284_001"/>
    <property type="gene ID" value="Aqu2.1.00284"/>
</dbReference>
<proteinExistence type="predicted"/>
<sequence>MRESLPDGAQMFLANKAMRADVIEDEWIIDSAASRDTTFQRNMPFHFKKLDKPEIVGLGDGHSRSYCVRAATSNGNLILFGRNCWIRDGKRQLIGRFTHGEALQV</sequence>
<protein>
    <submittedName>
        <fullName evidence="1">Uncharacterized protein</fullName>
    </submittedName>
</protein>
<evidence type="ECO:0000313" key="1">
    <source>
        <dbReference type="EnsemblMetazoa" id="Aqu2.1.00284_001"/>
    </source>
</evidence>
<accession>A0A1X7SE07</accession>
<dbReference type="InParanoid" id="A0A1X7SE07"/>
<reference evidence="1" key="1">
    <citation type="submission" date="2017-05" db="UniProtKB">
        <authorList>
            <consortium name="EnsemblMetazoa"/>
        </authorList>
    </citation>
    <scope>IDENTIFICATION</scope>
</reference>
<organism evidence="1">
    <name type="scientific">Amphimedon queenslandica</name>
    <name type="common">Sponge</name>
    <dbReference type="NCBI Taxonomy" id="400682"/>
    <lineage>
        <taxon>Eukaryota</taxon>
        <taxon>Metazoa</taxon>
        <taxon>Porifera</taxon>
        <taxon>Demospongiae</taxon>
        <taxon>Heteroscleromorpha</taxon>
        <taxon>Haplosclerida</taxon>
        <taxon>Niphatidae</taxon>
        <taxon>Amphimedon</taxon>
    </lineage>
</organism>
<dbReference type="AlphaFoldDB" id="A0A1X7SE07"/>